<evidence type="ECO:0000313" key="3">
    <source>
        <dbReference type="Proteomes" id="UP001526246"/>
    </source>
</evidence>
<reference evidence="2 3" key="1">
    <citation type="submission" date="2022-10" db="EMBL/GenBank/DDBJ databases">
        <title>Sphingomonas sp.</title>
        <authorList>
            <person name="Jin C."/>
        </authorList>
    </citation>
    <scope>NUCLEOTIDE SEQUENCE [LARGE SCALE GENOMIC DNA]</scope>
    <source>
        <strain evidence="2 3">BN140010</strain>
    </source>
</reference>
<protein>
    <submittedName>
        <fullName evidence="2">DUF2721 domain-containing protein</fullName>
    </submittedName>
</protein>
<dbReference type="Proteomes" id="UP001526246">
    <property type="component" value="Unassembled WGS sequence"/>
</dbReference>
<feature type="transmembrane region" description="Helical" evidence="1">
    <location>
        <begin position="81"/>
        <end position="103"/>
    </location>
</feature>
<feature type="transmembrane region" description="Helical" evidence="1">
    <location>
        <begin position="12"/>
        <end position="35"/>
    </location>
</feature>
<evidence type="ECO:0000313" key="2">
    <source>
        <dbReference type="EMBL" id="MCW3798138.1"/>
    </source>
</evidence>
<keyword evidence="1" id="KW-0472">Membrane</keyword>
<keyword evidence="3" id="KW-1185">Reference proteome</keyword>
<gene>
    <name evidence="2" type="ORF">OMW55_10015</name>
</gene>
<comment type="caution">
    <text evidence="2">The sequence shown here is derived from an EMBL/GenBank/DDBJ whole genome shotgun (WGS) entry which is preliminary data.</text>
</comment>
<proteinExistence type="predicted"/>
<feature type="transmembrane region" description="Helical" evidence="1">
    <location>
        <begin position="109"/>
        <end position="133"/>
    </location>
</feature>
<accession>A0ABT3JGC3</accession>
<keyword evidence="1" id="KW-1133">Transmembrane helix</keyword>
<evidence type="ECO:0000256" key="1">
    <source>
        <dbReference type="SAM" id="Phobius"/>
    </source>
</evidence>
<keyword evidence="1" id="KW-0812">Transmembrane</keyword>
<dbReference type="EMBL" id="JAPDOB010000002">
    <property type="protein sequence ID" value="MCW3798138.1"/>
    <property type="molecule type" value="Genomic_DNA"/>
</dbReference>
<dbReference type="Pfam" id="PF11026">
    <property type="entry name" value="DUF2721"/>
    <property type="match status" value="1"/>
</dbReference>
<organism evidence="2 3">
    <name type="scientific">Sphingomonas arvum</name>
    <dbReference type="NCBI Taxonomy" id="2992113"/>
    <lineage>
        <taxon>Bacteria</taxon>
        <taxon>Pseudomonadati</taxon>
        <taxon>Pseudomonadota</taxon>
        <taxon>Alphaproteobacteria</taxon>
        <taxon>Sphingomonadales</taxon>
        <taxon>Sphingomonadaceae</taxon>
        <taxon>Sphingomonas</taxon>
    </lineage>
</organism>
<name>A0ABT3JGC3_9SPHN</name>
<sequence length="159" mass="16924">MLPAAETARDVAQIIQLAVAPVFLLAGIGAFLNVCASRLARIVDRAREVTPRLLASRGSEHDQYVSDLRVLDRRMALVSRAISLTVLSAVLVCAVVVLLFSASLVGLHAATAIALLFIGSMISLASGFFIFLVETRVAARALRISQDILEHEPDGSGSE</sequence>
<dbReference type="InterPro" id="IPR021279">
    <property type="entry name" value="DUF2721"/>
</dbReference>
<dbReference type="RefSeq" id="WP_264882832.1">
    <property type="nucleotide sequence ID" value="NZ_JAPDOB010000002.1"/>
</dbReference>